<dbReference type="Proteomes" id="UP001146351">
    <property type="component" value="Unassembled WGS sequence"/>
</dbReference>
<reference evidence="1" key="1">
    <citation type="submission" date="2022-11" db="EMBL/GenBank/DDBJ databases">
        <authorList>
            <person name="Petersen C."/>
        </authorList>
    </citation>
    <scope>NUCLEOTIDE SEQUENCE</scope>
    <source>
        <strain evidence="1">IBT 21917</strain>
    </source>
</reference>
<proteinExistence type="predicted"/>
<gene>
    <name evidence="1" type="ORF">N7492_009180</name>
</gene>
<dbReference type="AlphaFoldDB" id="A0A9W9HSG6"/>
<dbReference type="EMBL" id="JAPQKO010000006">
    <property type="protein sequence ID" value="KAJ5156377.1"/>
    <property type="molecule type" value="Genomic_DNA"/>
</dbReference>
<reference evidence="1" key="2">
    <citation type="journal article" date="2023" name="IMA Fungus">
        <title>Comparative genomic study of the Penicillium genus elucidates a diverse pangenome and 15 lateral gene transfer events.</title>
        <authorList>
            <person name="Petersen C."/>
            <person name="Sorensen T."/>
            <person name="Nielsen M.R."/>
            <person name="Sondergaard T.E."/>
            <person name="Sorensen J.L."/>
            <person name="Fitzpatrick D.A."/>
            <person name="Frisvad J.C."/>
            <person name="Nielsen K.L."/>
        </authorList>
    </citation>
    <scope>NUCLEOTIDE SEQUENCE</scope>
    <source>
        <strain evidence="1">IBT 21917</strain>
    </source>
</reference>
<evidence type="ECO:0000313" key="1">
    <source>
        <dbReference type="EMBL" id="KAJ5156377.1"/>
    </source>
</evidence>
<accession>A0A9W9HSG6</accession>
<comment type="caution">
    <text evidence="1">The sequence shown here is derived from an EMBL/GenBank/DDBJ whole genome shotgun (WGS) entry which is preliminary data.</text>
</comment>
<protein>
    <submittedName>
        <fullName evidence="1">Uncharacterized protein</fullName>
    </submittedName>
</protein>
<evidence type="ECO:0000313" key="2">
    <source>
        <dbReference type="Proteomes" id="UP001146351"/>
    </source>
</evidence>
<name>A0A9W9HSG6_9EURO</name>
<sequence>MSCKDCKNSGETKPVEWTIDRRAPGSIPQNWAIIDDAIYNAQIRQSHGPIVHETKYARAPTAPKANPSATFTWQVDRDARQIMFEQTTQPRCDSTPAKTR</sequence>
<keyword evidence="2" id="KW-1185">Reference proteome</keyword>
<organism evidence="1 2">
    <name type="scientific">Penicillium capsulatum</name>
    <dbReference type="NCBI Taxonomy" id="69766"/>
    <lineage>
        <taxon>Eukaryota</taxon>
        <taxon>Fungi</taxon>
        <taxon>Dikarya</taxon>
        <taxon>Ascomycota</taxon>
        <taxon>Pezizomycotina</taxon>
        <taxon>Eurotiomycetes</taxon>
        <taxon>Eurotiomycetidae</taxon>
        <taxon>Eurotiales</taxon>
        <taxon>Aspergillaceae</taxon>
        <taxon>Penicillium</taxon>
    </lineage>
</organism>